<dbReference type="Proteomes" id="UP000479190">
    <property type="component" value="Unassembled WGS sequence"/>
</dbReference>
<feature type="region of interest" description="Disordered" evidence="1">
    <location>
        <begin position="88"/>
        <end position="116"/>
    </location>
</feature>
<evidence type="ECO:0000259" key="3">
    <source>
        <dbReference type="PROSITE" id="PS50835"/>
    </source>
</evidence>
<dbReference type="InterPro" id="IPR013783">
    <property type="entry name" value="Ig-like_fold"/>
</dbReference>
<feature type="transmembrane region" description="Helical" evidence="2">
    <location>
        <begin position="41"/>
        <end position="59"/>
    </location>
</feature>
<dbReference type="SUPFAM" id="SSF48726">
    <property type="entry name" value="Immunoglobulin"/>
    <property type="match status" value="1"/>
</dbReference>
<organism evidence="5 6">
    <name type="scientific">Trichogramma brassicae</name>
    <dbReference type="NCBI Taxonomy" id="86971"/>
    <lineage>
        <taxon>Eukaryota</taxon>
        <taxon>Metazoa</taxon>
        <taxon>Ecdysozoa</taxon>
        <taxon>Arthropoda</taxon>
        <taxon>Hexapoda</taxon>
        <taxon>Insecta</taxon>
        <taxon>Pterygota</taxon>
        <taxon>Neoptera</taxon>
        <taxon>Endopterygota</taxon>
        <taxon>Hymenoptera</taxon>
        <taxon>Apocrita</taxon>
        <taxon>Proctotrupomorpha</taxon>
        <taxon>Chalcidoidea</taxon>
        <taxon>Trichogrammatidae</taxon>
        <taxon>Trichogramma</taxon>
    </lineage>
</organism>
<keyword evidence="6" id="KW-1185">Reference proteome</keyword>
<dbReference type="SUPFAM" id="SSF49265">
    <property type="entry name" value="Fibronectin type III"/>
    <property type="match status" value="1"/>
</dbReference>
<dbReference type="Gene3D" id="2.60.40.10">
    <property type="entry name" value="Immunoglobulins"/>
    <property type="match status" value="2"/>
</dbReference>
<evidence type="ECO:0000256" key="2">
    <source>
        <dbReference type="SAM" id="Phobius"/>
    </source>
</evidence>
<protein>
    <recommendedName>
        <fullName evidence="7">Fibronectin type-III domain-containing protein</fullName>
    </recommendedName>
</protein>
<dbReference type="AlphaFoldDB" id="A0A6H5J9N3"/>
<sequence length="359" mass="39803">MSHVRANAWLPSTSTSSSSLVRVNNDSGNHRRHRGTSFARLIYLYALLLIVLASGWPVATSLSSTTAAPVRVRNVSVDVSDNVTLVCGGGGASSHPNDLTGSSDEESVEEGEIRVSPSVQPALTSAESNGLFWIREGREDGQSQRLTVEPNGLLRLKNVSKFDSGFYYCSLRDHEDTIRDRIYVQVRTAPPALQNVWVKPSTILANVLWEVAGTGGYPIIDFTAEYRLKPVPGEEPEDWKSILPNHIPPNLRQIDVYHLEPNTTYVFRVWATNQLGRGEIVEVEGHTHHSIEELELARHLLAGVENFDTRVWVAAVGIVMGTLMVLGFGTCYLLYRECKAPCVSFRCFLLNLRDESLSE</sequence>
<feature type="domain" description="Ig-like" evidence="3">
    <location>
        <begin position="57"/>
        <end position="179"/>
    </location>
</feature>
<keyword evidence="2" id="KW-1133">Transmembrane helix</keyword>
<dbReference type="InterPro" id="IPR036116">
    <property type="entry name" value="FN3_sf"/>
</dbReference>
<keyword evidence="2" id="KW-0472">Membrane</keyword>
<evidence type="ECO:0008006" key="7">
    <source>
        <dbReference type="Google" id="ProtNLM"/>
    </source>
</evidence>
<dbReference type="SMART" id="SM00409">
    <property type="entry name" value="IG"/>
    <property type="match status" value="1"/>
</dbReference>
<dbReference type="PROSITE" id="PS50835">
    <property type="entry name" value="IG_LIKE"/>
    <property type="match status" value="1"/>
</dbReference>
<reference evidence="5 6" key="1">
    <citation type="submission" date="2020-02" db="EMBL/GenBank/DDBJ databases">
        <authorList>
            <person name="Ferguson B K."/>
        </authorList>
    </citation>
    <scope>NUCLEOTIDE SEQUENCE [LARGE SCALE GENOMIC DNA]</scope>
</reference>
<keyword evidence="2" id="KW-0812">Transmembrane</keyword>
<dbReference type="InterPro" id="IPR036179">
    <property type="entry name" value="Ig-like_dom_sf"/>
</dbReference>
<evidence type="ECO:0000313" key="6">
    <source>
        <dbReference type="Proteomes" id="UP000479190"/>
    </source>
</evidence>
<dbReference type="PROSITE" id="PS50853">
    <property type="entry name" value="FN3"/>
    <property type="match status" value="1"/>
</dbReference>
<gene>
    <name evidence="5" type="ORF">TBRA_LOCUS16547</name>
</gene>
<dbReference type="SMART" id="SM00060">
    <property type="entry name" value="FN3"/>
    <property type="match status" value="1"/>
</dbReference>
<feature type="domain" description="Fibronectin type-III" evidence="4">
    <location>
        <begin position="189"/>
        <end position="293"/>
    </location>
</feature>
<dbReference type="InterPro" id="IPR003961">
    <property type="entry name" value="FN3_dom"/>
</dbReference>
<accession>A0A6H5J9N3</accession>
<evidence type="ECO:0000313" key="5">
    <source>
        <dbReference type="EMBL" id="CAB0044988.1"/>
    </source>
</evidence>
<evidence type="ECO:0000256" key="1">
    <source>
        <dbReference type="SAM" id="MobiDB-lite"/>
    </source>
</evidence>
<proteinExistence type="predicted"/>
<dbReference type="OrthoDB" id="6266590at2759"/>
<evidence type="ECO:0000259" key="4">
    <source>
        <dbReference type="PROSITE" id="PS50853"/>
    </source>
</evidence>
<dbReference type="InterPro" id="IPR007110">
    <property type="entry name" value="Ig-like_dom"/>
</dbReference>
<feature type="transmembrane region" description="Helical" evidence="2">
    <location>
        <begin position="311"/>
        <end position="335"/>
    </location>
</feature>
<dbReference type="InterPro" id="IPR003599">
    <property type="entry name" value="Ig_sub"/>
</dbReference>
<dbReference type="CDD" id="cd00063">
    <property type="entry name" value="FN3"/>
    <property type="match status" value="1"/>
</dbReference>
<name>A0A6H5J9N3_9HYME</name>
<dbReference type="EMBL" id="CADCXV010001511">
    <property type="protein sequence ID" value="CAB0044988.1"/>
    <property type="molecule type" value="Genomic_DNA"/>
</dbReference>